<evidence type="ECO:0000256" key="14">
    <source>
        <dbReference type="SAM" id="MobiDB-lite"/>
    </source>
</evidence>
<evidence type="ECO:0000256" key="4">
    <source>
        <dbReference type="ARBA" id="ARBA00022664"/>
    </source>
</evidence>
<evidence type="ECO:0000313" key="17">
    <source>
        <dbReference type="Proteomes" id="UP001152795"/>
    </source>
</evidence>
<proteinExistence type="inferred from homology"/>
<keyword evidence="4" id="KW-0507">mRNA processing</keyword>
<dbReference type="OrthoDB" id="447290at2759"/>
<gene>
    <name evidence="16" type="ORF">PACLA_8A038485</name>
</gene>
<dbReference type="GO" id="GO:0003723">
    <property type="term" value="F:RNA binding"/>
    <property type="evidence" value="ECO:0007669"/>
    <property type="project" value="InterPro"/>
</dbReference>
<evidence type="ECO:0000256" key="3">
    <source>
        <dbReference type="ARBA" id="ARBA00022553"/>
    </source>
</evidence>
<evidence type="ECO:0000256" key="6">
    <source>
        <dbReference type="ARBA" id="ARBA00023187"/>
    </source>
</evidence>
<evidence type="ECO:0000256" key="1">
    <source>
        <dbReference type="ARBA" id="ARBA00004123"/>
    </source>
</evidence>
<dbReference type="PANTHER" id="PTHR13326:SF31">
    <property type="entry name" value="PSEUDOURIDYLATE SYNTHASE 7 HOMOLOG"/>
    <property type="match status" value="1"/>
</dbReference>
<comment type="catalytic activity">
    <reaction evidence="9">
        <text>a uridine in tRNA = a pseudouridine in tRNA</text>
        <dbReference type="Rhea" id="RHEA:54572"/>
        <dbReference type="Rhea" id="RHEA-COMP:13339"/>
        <dbReference type="Rhea" id="RHEA-COMP:13934"/>
        <dbReference type="ChEBI" id="CHEBI:65314"/>
        <dbReference type="ChEBI" id="CHEBI:65315"/>
    </reaction>
</comment>
<dbReference type="EMBL" id="CACRXK020013915">
    <property type="protein sequence ID" value="CAB4025949.1"/>
    <property type="molecule type" value="Genomic_DNA"/>
</dbReference>
<dbReference type="GO" id="GO:0009982">
    <property type="term" value="F:pseudouridine synthase activity"/>
    <property type="evidence" value="ECO:0007669"/>
    <property type="project" value="InterPro"/>
</dbReference>
<dbReference type="Proteomes" id="UP001152795">
    <property type="component" value="Unassembled WGS sequence"/>
</dbReference>
<dbReference type="PROSITE" id="PS50984">
    <property type="entry name" value="TRUD"/>
    <property type="match status" value="1"/>
</dbReference>
<feature type="region of interest" description="Disordered" evidence="14">
    <location>
        <begin position="1"/>
        <end position="66"/>
    </location>
</feature>
<evidence type="ECO:0000313" key="16">
    <source>
        <dbReference type="EMBL" id="CAB4025949.1"/>
    </source>
</evidence>
<dbReference type="GO" id="GO:0001522">
    <property type="term" value="P:pseudouridine synthesis"/>
    <property type="evidence" value="ECO:0007669"/>
    <property type="project" value="InterPro"/>
</dbReference>
<dbReference type="AlphaFoldDB" id="A0A6S7L0H3"/>
<comment type="caution">
    <text evidence="16">The sequence shown here is derived from an EMBL/GenBank/DDBJ whole genome shotgun (WGS) entry which is preliminary data.</text>
</comment>
<dbReference type="Pfam" id="PF01142">
    <property type="entry name" value="TruD"/>
    <property type="match status" value="1"/>
</dbReference>
<keyword evidence="5" id="KW-0819">tRNA processing</keyword>
<name>A0A6S7L0H3_PARCT</name>
<dbReference type="SUPFAM" id="SSF55120">
    <property type="entry name" value="Pseudouridine synthase"/>
    <property type="match status" value="1"/>
</dbReference>
<evidence type="ECO:0000256" key="11">
    <source>
        <dbReference type="ARBA" id="ARBA00053535"/>
    </source>
</evidence>
<keyword evidence="8" id="KW-0539">Nucleus</keyword>
<evidence type="ECO:0000256" key="13">
    <source>
        <dbReference type="ARBA" id="ARBA00070906"/>
    </source>
</evidence>
<evidence type="ECO:0000256" key="12">
    <source>
        <dbReference type="ARBA" id="ARBA00063455"/>
    </source>
</evidence>
<comment type="subcellular location">
    <subcellularLocation>
        <location evidence="1">Nucleus</location>
    </subcellularLocation>
</comment>
<comment type="similarity">
    <text evidence="2">Belongs to the pseudouridine synthase TruD family.</text>
</comment>
<dbReference type="InterPro" id="IPR001656">
    <property type="entry name" value="PsdUridine_synth_TruD"/>
</dbReference>
<evidence type="ECO:0000256" key="9">
    <source>
        <dbReference type="ARBA" id="ARBA00036943"/>
    </source>
</evidence>
<dbReference type="NCBIfam" id="TIGR00094">
    <property type="entry name" value="tRNA_TruD_broad"/>
    <property type="match status" value="1"/>
</dbReference>
<dbReference type="InterPro" id="IPR011760">
    <property type="entry name" value="PsdUridine_synth_TruD_insert"/>
</dbReference>
<accession>A0A6S7L0H3</accession>
<comment type="function">
    <text evidence="11">Pseudouridylate synthase that catalyzes pseudouridylation of RNAs. Acts as a regulator of protein synthesis in embryonic stem cells by mediating pseudouridylation of RNA fragments derived from tRNAs (tRFs): pseudouridylated tRFs inhibit translation by targeting the translation initiation complex. Also catalyzes pseudouridylation of mRNAs: mediates pseudouridylation of mRNAs with the consensus sequence 5'-UGUAG-3'. Acts as a regulator of pre-mRNA splicing by mediating pseudouridylation of pre-mRNAs at locations associated with alternatively spliced regions. Pseudouridylation of pre-mRNAs near splice sites directly regulates mRNA splicing and mRNA 3'-end processing. In addition to mRNAs and tRNAs, binds other types of RNAs, such as snRNAs, Y RNAs and vault RNAs, suggesting that it can catalyze pseudouridylation of many RNA types.</text>
</comment>
<evidence type="ECO:0000256" key="7">
    <source>
        <dbReference type="ARBA" id="ARBA00023235"/>
    </source>
</evidence>
<dbReference type="FunFam" id="3.30.2350.20:FF:000002">
    <property type="entry name" value="Pseudouridylate synthase 7 homolog"/>
    <property type="match status" value="1"/>
</dbReference>
<dbReference type="InterPro" id="IPR056963">
    <property type="entry name" value="PUS7L_N"/>
</dbReference>
<dbReference type="InterPro" id="IPR042214">
    <property type="entry name" value="TruD_catalytic"/>
</dbReference>
<evidence type="ECO:0000256" key="2">
    <source>
        <dbReference type="ARBA" id="ARBA00007953"/>
    </source>
</evidence>
<feature type="compositionally biased region" description="Basic and acidic residues" evidence="14">
    <location>
        <begin position="19"/>
        <end position="49"/>
    </location>
</feature>
<evidence type="ECO:0000259" key="15">
    <source>
        <dbReference type="PROSITE" id="PS50984"/>
    </source>
</evidence>
<dbReference type="HAMAP" id="MF_01082">
    <property type="entry name" value="TruD"/>
    <property type="match status" value="1"/>
</dbReference>
<keyword evidence="3" id="KW-0597">Phosphoprotein</keyword>
<dbReference type="Gene3D" id="3.30.2350.20">
    <property type="entry name" value="TruD, catalytic domain"/>
    <property type="match status" value="2"/>
</dbReference>
<dbReference type="CDD" id="cd02576">
    <property type="entry name" value="PseudoU_synth_ScPUS7"/>
    <property type="match status" value="1"/>
</dbReference>
<keyword evidence="17" id="KW-1185">Reference proteome</keyword>
<dbReference type="PIRSF" id="PIRSF037016">
    <property type="entry name" value="Pseudouridin_synth_euk_prd"/>
    <property type="match status" value="1"/>
</dbReference>
<dbReference type="InterPro" id="IPR020103">
    <property type="entry name" value="PsdUridine_synth_cat_dom_sf"/>
</dbReference>
<evidence type="ECO:0000256" key="5">
    <source>
        <dbReference type="ARBA" id="ARBA00022694"/>
    </source>
</evidence>
<dbReference type="GO" id="GO:0008380">
    <property type="term" value="P:RNA splicing"/>
    <property type="evidence" value="ECO:0007669"/>
    <property type="project" value="UniProtKB-KW"/>
</dbReference>
<dbReference type="Pfam" id="PF23943">
    <property type="entry name" value="PUS7L_N"/>
    <property type="match status" value="1"/>
</dbReference>
<comment type="subunit">
    <text evidence="12">Interacts with SIRT1.</text>
</comment>
<dbReference type="FunFam" id="3.30.2350.20:FF:000003">
    <property type="entry name" value="Pseudouridylate synthase 7 homolog"/>
    <property type="match status" value="1"/>
</dbReference>
<dbReference type="GO" id="GO:0008033">
    <property type="term" value="P:tRNA processing"/>
    <property type="evidence" value="ECO:0007669"/>
    <property type="project" value="UniProtKB-KW"/>
</dbReference>
<keyword evidence="6" id="KW-0508">mRNA splicing</keyword>
<sequence>MAANTEFHDLAANSNENQPRPEKRQKLDENIPGQCKEKLSDSKESEKSLDIQNTAENPRKSGVNKGTRTHRLECDVGITQYCSTHEGFSGILKQRYSDFLVNEINLDGKTVHLTSTELPEVFVQEEIENSVLPSEMLQKLQDFVNSEDTTSKLVVATEDDKEQRTLIHREIRQKFPILESDTADVDGHKVIRAFHANLSDNKRRRKNDWPKDRGEYCHLVVYKENKDTMQVINLLAKCLKIKPDRFSYAGTKDGRAITVQSVSVFRIDARHLQGLNKVLNNIRVGNFEFKKTPLKLGDLKGNTFVVVLRNVGASDELITTAMSSLKNIGFINYYGLQRFGSSKNATHAMGLCLLKSEWSEAIDLILGSRCEQDDVLSKAYEHWTKTRNPKESLEMLEGKKCLETFLLEGLSKSGKDLVAALKVLPRNTRLMFVHAYQSYIWNVVVSRRIKELGLEPVVGDLVFDKTKSTSLLDDQFILNECVKLLTSEDMNSYTIHDVIMPLPGYDVTYPRHAARAWYEELLSHDGVDINNMRHKVKDYSLSGAYRHVIVRPDHLTWETVSYDDPTVSLVHTDYDRMTAVSEPVPVSDGQYHALKMKFDLPSSSYATMLVREILKTDTSPSYHSTLNKY</sequence>
<feature type="domain" description="TRUD" evidence="15">
    <location>
        <begin position="329"/>
        <end position="551"/>
    </location>
</feature>
<protein>
    <recommendedName>
        <fullName evidence="13">Pseudouridylate synthase 7 homolog</fullName>
    </recommendedName>
</protein>
<dbReference type="GO" id="GO:0006397">
    <property type="term" value="P:mRNA processing"/>
    <property type="evidence" value="ECO:0007669"/>
    <property type="project" value="UniProtKB-KW"/>
</dbReference>
<comment type="catalytic activity">
    <reaction evidence="10">
        <text>uridine(13) in tRNA = pseudouridine(13) in tRNA</text>
        <dbReference type="Rhea" id="RHEA:42540"/>
        <dbReference type="Rhea" id="RHEA-COMP:10105"/>
        <dbReference type="Rhea" id="RHEA-COMP:10106"/>
        <dbReference type="ChEBI" id="CHEBI:65314"/>
        <dbReference type="ChEBI" id="CHEBI:65315"/>
    </reaction>
</comment>
<keyword evidence="7" id="KW-0413">Isomerase</keyword>
<organism evidence="16 17">
    <name type="scientific">Paramuricea clavata</name>
    <name type="common">Red gorgonian</name>
    <name type="synonym">Violescent sea-whip</name>
    <dbReference type="NCBI Taxonomy" id="317549"/>
    <lineage>
        <taxon>Eukaryota</taxon>
        <taxon>Metazoa</taxon>
        <taxon>Cnidaria</taxon>
        <taxon>Anthozoa</taxon>
        <taxon>Octocorallia</taxon>
        <taxon>Malacalcyonacea</taxon>
        <taxon>Plexauridae</taxon>
        <taxon>Paramuricea</taxon>
    </lineage>
</organism>
<evidence type="ECO:0000256" key="8">
    <source>
        <dbReference type="ARBA" id="ARBA00023242"/>
    </source>
</evidence>
<evidence type="ECO:0000256" key="10">
    <source>
        <dbReference type="ARBA" id="ARBA00052210"/>
    </source>
</evidence>
<dbReference type="GO" id="GO:0005634">
    <property type="term" value="C:nucleus"/>
    <property type="evidence" value="ECO:0007669"/>
    <property type="project" value="UniProtKB-SubCell"/>
</dbReference>
<reference evidence="16" key="1">
    <citation type="submission" date="2020-04" db="EMBL/GenBank/DDBJ databases">
        <authorList>
            <person name="Alioto T."/>
            <person name="Alioto T."/>
            <person name="Gomez Garrido J."/>
        </authorList>
    </citation>
    <scope>NUCLEOTIDE SEQUENCE</scope>
    <source>
        <strain evidence="16">A484AB</strain>
    </source>
</reference>
<dbReference type="PANTHER" id="PTHR13326">
    <property type="entry name" value="TRNA PSEUDOURIDINE SYNTHASE D"/>
    <property type="match status" value="1"/>
</dbReference>